<proteinExistence type="predicted"/>
<sequence length="118" mass="13218">MYGTGWCPPSASSTTRHSVETPVLRIKLITLSPGSTETGFKCNPYIYAQQKPEPFICLPYAFPNIQPGTDDYFVAIYMSVVPTSFPDMDPTAFHTCCEVQFEQRVIASWSERELAIAK</sequence>
<dbReference type="EMBL" id="BABT02000062">
    <property type="protein sequence ID" value="GAA95737.1"/>
    <property type="molecule type" value="Genomic_DNA"/>
</dbReference>
<dbReference type="AlphaFoldDB" id="G7DYS7"/>
<accession>G7DYS7</accession>
<dbReference type="RefSeq" id="XP_014570216.1">
    <property type="nucleotide sequence ID" value="XM_014714730.1"/>
</dbReference>
<reference evidence="1 2" key="1">
    <citation type="journal article" date="2011" name="J. Gen. Appl. Microbiol.">
        <title>Draft genome sequencing of the enigmatic basidiomycete Mixia osmundae.</title>
        <authorList>
            <person name="Nishida H."/>
            <person name="Nagatsuka Y."/>
            <person name="Sugiyama J."/>
        </authorList>
    </citation>
    <scope>NUCLEOTIDE SEQUENCE [LARGE SCALE GENOMIC DNA]</scope>
    <source>
        <strain evidence="2">CBS 9802 / IAM 14324 / JCM 22182 / KY 12970</strain>
    </source>
</reference>
<name>G7DYS7_MIXOS</name>
<dbReference type="Proteomes" id="UP000009131">
    <property type="component" value="Unassembled WGS sequence"/>
</dbReference>
<protein>
    <submittedName>
        <fullName evidence="1">Uncharacterized protein</fullName>
    </submittedName>
</protein>
<comment type="caution">
    <text evidence="1">The sequence shown here is derived from an EMBL/GenBank/DDBJ whole genome shotgun (WGS) entry which is preliminary data.</text>
</comment>
<dbReference type="InParanoid" id="G7DYS7"/>
<gene>
    <name evidence="1" type="primary">Mo02394</name>
    <name evidence="1" type="ORF">E5Q_02394</name>
</gene>
<organism evidence="1 2">
    <name type="scientific">Mixia osmundae (strain CBS 9802 / IAM 14324 / JCM 22182 / KY 12970)</name>
    <dbReference type="NCBI Taxonomy" id="764103"/>
    <lineage>
        <taxon>Eukaryota</taxon>
        <taxon>Fungi</taxon>
        <taxon>Dikarya</taxon>
        <taxon>Basidiomycota</taxon>
        <taxon>Pucciniomycotina</taxon>
        <taxon>Mixiomycetes</taxon>
        <taxon>Mixiales</taxon>
        <taxon>Mixiaceae</taxon>
        <taxon>Mixia</taxon>
    </lineage>
</organism>
<evidence type="ECO:0000313" key="1">
    <source>
        <dbReference type="EMBL" id="GAA95737.1"/>
    </source>
</evidence>
<reference evidence="1 2" key="2">
    <citation type="journal article" date="2012" name="Open Biol.">
        <title>Characteristics of nucleosomes and linker DNA regions on the genome of the basidiomycete Mixia osmundae revealed by mono- and dinucleosome mapping.</title>
        <authorList>
            <person name="Nishida H."/>
            <person name="Kondo S."/>
            <person name="Matsumoto T."/>
            <person name="Suzuki Y."/>
            <person name="Yoshikawa H."/>
            <person name="Taylor T.D."/>
            <person name="Sugiyama J."/>
        </authorList>
    </citation>
    <scope>NUCLEOTIDE SEQUENCE [LARGE SCALE GENOMIC DNA]</scope>
    <source>
        <strain evidence="2">CBS 9802 / IAM 14324 / JCM 22182 / KY 12970</strain>
    </source>
</reference>
<keyword evidence="2" id="KW-1185">Reference proteome</keyword>
<evidence type="ECO:0000313" key="2">
    <source>
        <dbReference type="Proteomes" id="UP000009131"/>
    </source>
</evidence>
<dbReference type="HOGENOM" id="CLU_2073728_0_0_1"/>